<feature type="region of interest" description="Disordered" evidence="6">
    <location>
        <begin position="72"/>
        <end position="100"/>
    </location>
</feature>
<dbReference type="SMART" id="SM00355">
    <property type="entry name" value="ZnF_C2H2"/>
    <property type="match status" value="2"/>
</dbReference>
<keyword evidence="4" id="KW-0862">Zinc</keyword>
<accession>A0A9P5JZR9</accession>
<gene>
    <name evidence="8" type="ORF">DFH94DRAFT_768459</name>
</gene>
<dbReference type="AlphaFoldDB" id="A0A9P5JZR9"/>
<keyword evidence="9" id="KW-1185">Reference proteome</keyword>
<reference evidence="8" key="2">
    <citation type="journal article" date="2020" name="Nat. Commun.">
        <title>Large-scale genome sequencing of mycorrhizal fungi provides insights into the early evolution of symbiotic traits.</title>
        <authorList>
            <person name="Miyauchi S."/>
            <person name="Kiss E."/>
            <person name="Kuo A."/>
            <person name="Drula E."/>
            <person name="Kohler A."/>
            <person name="Sanchez-Garcia M."/>
            <person name="Morin E."/>
            <person name="Andreopoulos B."/>
            <person name="Barry K.W."/>
            <person name="Bonito G."/>
            <person name="Buee M."/>
            <person name="Carver A."/>
            <person name="Chen C."/>
            <person name="Cichocki N."/>
            <person name="Clum A."/>
            <person name="Culley D."/>
            <person name="Crous P.W."/>
            <person name="Fauchery L."/>
            <person name="Girlanda M."/>
            <person name="Hayes R.D."/>
            <person name="Keri Z."/>
            <person name="LaButti K."/>
            <person name="Lipzen A."/>
            <person name="Lombard V."/>
            <person name="Magnuson J."/>
            <person name="Maillard F."/>
            <person name="Murat C."/>
            <person name="Nolan M."/>
            <person name="Ohm R.A."/>
            <person name="Pangilinan J."/>
            <person name="Pereira M.F."/>
            <person name="Perotto S."/>
            <person name="Peter M."/>
            <person name="Pfister S."/>
            <person name="Riley R."/>
            <person name="Sitrit Y."/>
            <person name="Stielow J.B."/>
            <person name="Szollosi G."/>
            <person name="Zifcakova L."/>
            <person name="Stursova M."/>
            <person name="Spatafora J.W."/>
            <person name="Tedersoo L."/>
            <person name="Vaario L.M."/>
            <person name="Yamada A."/>
            <person name="Yan M."/>
            <person name="Wang P."/>
            <person name="Xu J."/>
            <person name="Bruns T."/>
            <person name="Baldrian P."/>
            <person name="Vilgalys R."/>
            <person name="Dunand C."/>
            <person name="Henrissat B."/>
            <person name="Grigoriev I.V."/>
            <person name="Hibbett D."/>
            <person name="Nagy L.G."/>
            <person name="Martin F.M."/>
        </authorList>
    </citation>
    <scope>NUCLEOTIDE SEQUENCE</scope>
    <source>
        <strain evidence="8">Prilba</strain>
    </source>
</reference>
<dbReference type="Gene3D" id="3.30.160.60">
    <property type="entry name" value="Classic Zinc Finger"/>
    <property type="match status" value="1"/>
</dbReference>
<evidence type="ECO:0000313" key="8">
    <source>
        <dbReference type="EMBL" id="KAF8471597.1"/>
    </source>
</evidence>
<proteinExistence type="predicted"/>
<dbReference type="FunFam" id="3.30.160.60:FF:000100">
    <property type="entry name" value="Zinc finger 45-like"/>
    <property type="match status" value="1"/>
</dbReference>
<comment type="caution">
    <text evidence="8">The sequence shown here is derived from an EMBL/GenBank/DDBJ whole genome shotgun (WGS) entry which is preliminary data.</text>
</comment>
<dbReference type="OrthoDB" id="3165938at2759"/>
<dbReference type="PROSITE" id="PS50157">
    <property type="entry name" value="ZINC_FINGER_C2H2_2"/>
    <property type="match status" value="1"/>
</dbReference>
<evidence type="ECO:0000256" key="4">
    <source>
        <dbReference type="ARBA" id="ARBA00022833"/>
    </source>
</evidence>
<feature type="domain" description="C2H2-type" evidence="7">
    <location>
        <begin position="9"/>
        <end position="32"/>
    </location>
</feature>
<sequence>MREPLKRPFRCDTCGDRFAQPQGLNRHRRAKHNPSLCILCNFEWSRPYLYRGHLETHHTEVDPDEIIGKTADSRRRAASSAGRPQQQQVLPPTIEHYGRGDSEIRPYPPMLRPPAVVKPATVIPSAMSSMIYIPQSESVQSILAKSSSEEGHPQSTGTTLLWLRSAPLGGYAGHPSNLVTALNPAFMPPVDGHHGSLVMAFDQPDPCTLMHSPLLALMKSGETPLMSRPRTGINSCRQWAGPSPGYHIRHDSAGTDEVV</sequence>
<evidence type="ECO:0000256" key="3">
    <source>
        <dbReference type="ARBA" id="ARBA00022771"/>
    </source>
</evidence>
<reference evidence="8" key="1">
    <citation type="submission" date="2019-10" db="EMBL/GenBank/DDBJ databases">
        <authorList>
            <consortium name="DOE Joint Genome Institute"/>
            <person name="Kuo A."/>
            <person name="Miyauchi S."/>
            <person name="Kiss E."/>
            <person name="Drula E."/>
            <person name="Kohler A."/>
            <person name="Sanchez-Garcia M."/>
            <person name="Andreopoulos B."/>
            <person name="Barry K.W."/>
            <person name="Bonito G."/>
            <person name="Buee M."/>
            <person name="Carver A."/>
            <person name="Chen C."/>
            <person name="Cichocki N."/>
            <person name="Clum A."/>
            <person name="Culley D."/>
            <person name="Crous P.W."/>
            <person name="Fauchery L."/>
            <person name="Girlanda M."/>
            <person name="Hayes R."/>
            <person name="Keri Z."/>
            <person name="LaButti K."/>
            <person name="Lipzen A."/>
            <person name="Lombard V."/>
            <person name="Magnuson J."/>
            <person name="Maillard F."/>
            <person name="Morin E."/>
            <person name="Murat C."/>
            <person name="Nolan M."/>
            <person name="Ohm R."/>
            <person name="Pangilinan J."/>
            <person name="Pereira M."/>
            <person name="Perotto S."/>
            <person name="Peter M."/>
            <person name="Riley R."/>
            <person name="Sitrit Y."/>
            <person name="Stielow B."/>
            <person name="Szollosi G."/>
            <person name="Zifcakova L."/>
            <person name="Stursova M."/>
            <person name="Spatafora J.W."/>
            <person name="Tedersoo L."/>
            <person name="Vaario L.-M."/>
            <person name="Yamada A."/>
            <person name="Yan M."/>
            <person name="Wang P."/>
            <person name="Xu J."/>
            <person name="Bruns T."/>
            <person name="Baldrian P."/>
            <person name="Vilgalys R."/>
            <person name="Henrissat B."/>
            <person name="Grigoriev I.V."/>
            <person name="Hibbett D."/>
            <person name="Nagy L.G."/>
            <person name="Martin F.M."/>
        </authorList>
    </citation>
    <scope>NUCLEOTIDE SEQUENCE</scope>
    <source>
        <strain evidence="8">Prilba</strain>
    </source>
</reference>
<dbReference type="Proteomes" id="UP000759537">
    <property type="component" value="Unassembled WGS sequence"/>
</dbReference>
<evidence type="ECO:0000313" key="9">
    <source>
        <dbReference type="Proteomes" id="UP000759537"/>
    </source>
</evidence>
<keyword evidence="3 5" id="KW-0863">Zinc-finger</keyword>
<keyword evidence="1" id="KW-0479">Metal-binding</keyword>
<dbReference type="InterPro" id="IPR036236">
    <property type="entry name" value="Znf_C2H2_sf"/>
</dbReference>
<evidence type="ECO:0000259" key="7">
    <source>
        <dbReference type="PROSITE" id="PS50157"/>
    </source>
</evidence>
<dbReference type="EMBL" id="WHVB01000022">
    <property type="protein sequence ID" value="KAF8471597.1"/>
    <property type="molecule type" value="Genomic_DNA"/>
</dbReference>
<feature type="compositionally biased region" description="Low complexity" evidence="6">
    <location>
        <begin position="78"/>
        <end position="88"/>
    </location>
</feature>
<evidence type="ECO:0000256" key="6">
    <source>
        <dbReference type="SAM" id="MobiDB-lite"/>
    </source>
</evidence>
<name>A0A9P5JZR9_9AGAM</name>
<dbReference type="InterPro" id="IPR013087">
    <property type="entry name" value="Znf_C2H2_type"/>
</dbReference>
<organism evidence="8 9">
    <name type="scientific">Russula ochroleuca</name>
    <dbReference type="NCBI Taxonomy" id="152965"/>
    <lineage>
        <taxon>Eukaryota</taxon>
        <taxon>Fungi</taxon>
        <taxon>Dikarya</taxon>
        <taxon>Basidiomycota</taxon>
        <taxon>Agaricomycotina</taxon>
        <taxon>Agaricomycetes</taxon>
        <taxon>Russulales</taxon>
        <taxon>Russulaceae</taxon>
        <taxon>Russula</taxon>
    </lineage>
</organism>
<keyword evidence="2" id="KW-0677">Repeat</keyword>
<dbReference type="GO" id="GO:0008270">
    <property type="term" value="F:zinc ion binding"/>
    <property type="evidence" value="ECO:0007669"/>
    <property type="project" value="UniProtKB-KW"/>
</dbReference>
<evidence type="ECO:0000256" key="1">
    <source>
        <dbReference type="ARBA" id="ARBA00022723"/>
    </source>
</evidence>
<dbReference type="PROSITE" id="PS00028">
    <property type="entry name" value="ZINC_FINGER_C2H2_1"/>
    <property type="match status" value="1"/>
</dbReference>
<evidence type="ECO:0000256" key="5">
    <source>
        <dbReference type="PROSITE-ProRule" id="PRU00042"/>
    </source>
</evidence>
<protein>
    <recommendedName>
        <fullName evidence="7">C2H2-type domain-containing protein</fullName>
    </recommendedName>
</protein>
<dbReference type="SUPFAM" id="SSF57667">
    <property type="entry name" value="beta-beta-alpha zinc fingers"/>
    <property type="match status" value="1"/>
</dbReference>
<evidence type="ECO:0000256" key="2">
    <source>
        <dbReference type="ARBA" id="ARBA00022737"/>
    </source>
</evidence>